<dbReference type="Pfam" id="PF01225">
    <property type="entry name" value="Mur_ligase"/>
    <property type="match status" value="1"/>
</dbReference>
<organism evidence="5">
    <name type="scientific">marine metagenome</name>
    <dbReference type="NCBI Taxonomy" id="408172"/>
    <lineage>
        <taxon>unclassified sequences</taxon>
        <taxon>metagenomes</taxon>
        <taxon>ecological metagenomes</taxon>
    </lineage>
</organism>
<dbReference type="SUPFAM" id="SSF53623">
    <property type="entry name" value="MurD-like peptide ligases, catalytic domain"/>
    <property type="match status" value="1"/>
</dbReference>
<sequence>MNFTISEIVNKTGGRLVRGEHNAIINSVSTDSRTLVVGDLFVAIIGENFDGHDFIHQAKQNGAIGTVVSKSAEINLPVVIEVRDTLIAYGKIANLHRNRFDIPIVAITGSNGKTTTKDMVAEIL</sequence>
<feature type="domain" description="Mur ligase N-terminal catalytic" evidence="4">
    <location>
        <begin position="25"/>
        <end position="79"/>
    </location>
</feature>
<accession>A0A382HJ19</accession>
<dbReference type="InterPro" id="IPR035911">
    <property type="entry name" value="MurE/MurF_N"/>
</dbReference>
<dbReference type="Gene3D" id="3.40.1190.10">
    <property type="entry name" value="Mur-like, catalytic domain"/>
    <property type="match status" value="1"/>
</dbReference>
<dbReference type="Gene3D" id="3.40.1390.10">
    <property type="entry name" value="MurE/MurF, N-terminal domain"/>
    <property type="match status" value="1"/>
</dbReference>
<dbReference type="EMBL" id="UINC01061180">
    <property type="protein sequence ID" value="SVB86481.1"/>
    <property type="molecule type" value="Genomic_DNA"/>
</dbReference>
<feature type="non-terminal residue" evidence="5">
    <location>
        <position position="124"/>
    </location>
</feature>
<keyword evidence="1" id="KW-0436">Ligase</keyword>
<evidence type="ECO:0000313" key="5">
    <source>
        <dbReference type="EMBL" id="SVB86481.1"/>
    </source>
</evidence>
<gene>
    <name evidence="5" type="ORF">METZ01_LOCUS239335</name>
</gene>
<evidence type="ECO:0000259" key="4">
    <source>
        <dbReference type="Pfam" id="PF01225"/>
    </source>
</evidence>
<protein>
    <recommendedName>
        <fullName evidence="4">Mur ligase N-terminal catalytic domain-containing protein</fullName>
    </recommendedName>
</protein>
<keyword evidence="2" id="KW-0547">Nucleotide-binding</keyword>
<evidence type="ECO:0000256" key="2">
    <source>
        <dbReference type="ARBA" id="ARBA00022741"/>
    </source>
</evidence>
<dbReference type="InterPro" id="IPR036565">
    <property type="entry name" value="Mur-like_cat_sf"/>
</dbReference>
<dbReference type="InterPro" id="IPR051046">
    <property type="entry name" value="MurCDEF_CellWall_CoF430Synth"/>
</dbReference>
<proteinExistence type="predicted"/>
<evidence type="ECO:0000256" key="1">
    <source>
        <dbReference type="ARBA" id="ARBA00022598"/>
    </source>
</evidence>
<dbReference type="AlphaFoldDB" id="A0A382HJ19"/>
<name>A0A382HJ19_9ZZZZ</name>
<keyword evidence="3" id="KW-0067">ATP-binding</keyword>
<dbReference type="PANTHER" id="PTHR43024">
    <property type="entry name" value="UDP-N-ACETYLMURAMOYL-TRIPEPTIDE--D-ALANYL-D-ALANINE LIGASE"/>
    <property type="match status" value="1"/>
</dbReference>
<evidence type="ECO:0000256" key="3">
    <source>
        <dbReference type="ARBA" id="ARBA00022840"/>
    </source>
</evidence>
<dbReference type="GO" id="GO:0005524">
    <property type="term" value="F:ATP binding"/>
    <property type="evidence" value="ECO:0007669"/>
    <property type="project" value="UniProtKB-KW"/>
</dbReference>
<dbReference type="GO" id="GO:0016881">
    <property type="term" value="F:acid-amino acid ligase activity"/>
    <property type="evidence" value="ECO:0007669"/>
    <property type="project" value="InterPro"/>
</dbReference>
<dbReference type="PANTHER" id="PTHR43024:SF1">
    <property type="entry name" value="UDP-N-ACETYLMURAMOYL-TRIPEPTIDE--D-ALANYL-D-ALANINE LIGASE"/>
    <property type="match status" value="1"/>
</dbReference>
<dbReference type="SUPFAM" id="SSF63418">
    <property type="entry name" value="MurE/MurF N-terminal domain"/>
    <property type="match status" value="1"/>
</dbReference>
<dbReference type="InterPro" id="IPR000713">
    <property type="entry name" value="Mur_ligase_N"/>
</dbReference>
<reference evidence="5" key="1">
    <citation type="submission" date="2018-05" db="EMBL/GenBank/DDBJ databases">
        <authorList>
            <person name="Lanie J.A."/>
            <person name="Ng W.-L."/>
            <person name="Kazmierczak K.M."/>
            <person name="Andrzejewski T.M."/>
            <person name="Davidsen T.M."/>
            <person name="Wayne K.J."/>
            <person name="Tettelin H."/>
            <person name="Glass J.I."/>
            <person name="Rusch D."/>
            <person name="Podicherti R."/>
            <person name="Tsui H.-C.T."/>
            <person name="Winkler M.E."/>
        </authorList>
    </citation>
    <scope>NUCLEOTIDE SEQUENCE</scope>
</reference>